<keyword evidence="1" id="KW-0560">Oxidoreductase</keyword>
<evidence type="ECO:0000313" key="4">
    <source>
        <dbReference type="EMBL" id="CAJ1933268.1"/>
    </source>
</evidence>
<dbReference type="GO" id="GO:0016616">
    <property type="term" value="F:oxidoreductase activity, acting on the CH-OH group of donors, NAD or NADP as acceptor"/>
    <property type="evidence" value="ECO:0007669"/>
    <property type="project" value="InterPro"/>
</dbReference>
<dbReference type="InterPro" id="IPR013328">
    <property type="entry name" value="6PGD_dom2"/>
</dbReference>
<dbReference type="SUPFAM" id="SSF48179">
    <property type="entry name" value="6-phosphogluconate dehydrogenase C-terminal domain-like"/>
    <property type="match status" value="1"/>
</dbReference>
<protein>
    <recommendedName>
        <fullName evidence="6">Opine dehydrogenase domain-containing protein</fullName>
    </recommendedName>
</protein>
<comment type="caution">
    <text evidence="4">The sequence shown here is derived from an EMBL/GenBank/DDBJ whole genome shotgun (WGS) entry which is preliminary data.</text>
</comment>
<evidence type="ECO:0000259" key="2">
    <source>
        <dbReference type="Pfam" id="PF01210"/>
    </source>
</evidence>
<evidence type="ECO:0000313" key="5">
    <source>
        <dbReference type="Proteomes" id="UP001295423"/>
    </source>
</evidence>
<evidence type="ECO:0008006" key="6">
    <source>
        <dbReference type="Google" id="ProtNLM"/>
    </source>
</evidence>
<name>A0AAD2FI10_9STRA</name>
<dbReference type="AlphaFoldDB" id="A0AAD2FI10"/>
<dbReference type="Pfam" id="PF02317">
    <property type="entry name" value="Octopine_DH"/>
    <property type="match status" value="1"/>
</dbReference>
<feature type="domain" description="Glycerol-3-phosphate dehydrogenase NAD-dependent N-terminal" evidence="2">
    <location>
        <begin position="12"/>
        <end position="116"/>
    </location>
</feature>
<dbReference type="InterPro" id="IPR003421">
    <property type="entry name" value="Opine_DH"/>
</dbReference>
<dbReference type="EMBL" id="CAKOGP040000258">
    <property type="protein sequence ID" value="CAJ1933268.1"/>
    <property type="molecule type" value="Genomic_DNA"/>
</dbReference>
<keyword evidence="5" id="KW-1185">Reference proteome</keyword>
<dbReference type="InterPro" id="IPR011128">
    <property type="entry name" value="G3P_DH_NAD-dep_N"/>
</dbReference>
<proteinExistence type="predicted"/>
<sequence>METLVANQESVKVGIIGAGAIAKGTAALLCRAGHDPMIWSPSGKATDAYSNHQYHQVQLIATGAIQLESSIRIAQTAQELVAENDVLVFALPANGHKKVFEDLAPFVRSDQPLIISSHSSLGALYLSQLLQQHRRKGPTSTTPCITAWGTTVCTARSTAPLLLEESVEAQGPMMMMVRINTIRENVDTCTIPSTLQEPATQLCKHLFTSNRSNDQIIEFRPRQGLLAISLSNLNPQNHLGIALGNISRMEKGETWYQFENVTPTIGRFLEQLDQERLEIAKELDLEVKTIFEHFSQSFHVPVTDSISDMNQVIHTDGNDVHGPATVDSRYVTEDVPFGLVLVIVLGDLVGKPAMLHRSGLQILSAMYARDFMNENDLLQVLDLTSYQLQELKEAALSGNLKTVIKAKSKSNSI</sequence>
<dbReference type="SUPFAM" id="SSF51735">
    <property type="entry name" value="NAD(P)-binding Rossmann-fold domains"/>
    <property type="match status" value="1"/>
</dbReference>
<dbReference type="InterPro" id="IPR036291">
    <property type="entry name" value="NAD(P)-bd_dom_sf"/>
</dbReference>
<dbReference type="PANTHER" id="PTHR38015:SF1">
    <property type="entry name" value="OPINE DEHYDROGENASE DOMAIN-CONTAINING PROTEIN"/>
    <property type="match status" value="1"/>
</dbReference>
<dbReference type="PANTHER" id="PTHR38015">
    <property type="entry name" value="BLR6086 PROTEIN"/>
    <property type="match status" value="1"/>
</dbReference>
<reference evidence="4" key="1">
    <citation type="submission" date="2023-08" db="EMBL/GenBank/DDBJ databases">
        <authorList>
            <person name="Audoor S."/>
            <person name="Bilcke G."/>
        </authorList>
    </citation>
    <scope>NUCLEOTIDE SEQUENCE</scope>
</reference>
<evidence type="ECO:0000256" key="1">
    <source>
        <dbReference type="ARBA" id="ARBA00023002"/>
    </source>
</evidence>
<dbReference type="Proteomes" id="UP001295423">
    <property type="component" value="Unassembled WGS sequence"/>
</dbReference>
<accession>A0AAD2FI10</accession>
<dbReference type="Gene3D" id="3.40.50.720">
    <property type="entry name" value="NAD(P)-binding Rossmann-like Domain"/>
    <property type="match status" value="1"/>
</dbReference>
<gene>
    <name evidence="4" type="ORF">CYCCA115_LOCUS3232</name>
</gene>
<dbReference type="InterPro" id="IPR051729">
    <property type="entry name" value="Opine/Lysopine_DH"/>
</dbReference>
<dbReference type="GO" id="GO:0051287">
    <property type="term" value="F:NAD binding"/>
    <property type="evidence" value="ECO:0007669"/>
    <property type="project" value="InterPro"/>
</dbReference>
<dbReference type="InterPro" id="IPR008927">
    <property type="entry name" value="6-PGluconate_DH-like_C_sf"/>
</dbReference>
<feature type="domain" description="Opine dehydrogenase" evidence="3">
    <location>
        <begin position="223"/>
        <end position="366"/>
    </location>
</feature>
<dbReference type="Gene3D" id="1.10.1040.10">
    <property type="entry name" value="N-(1-d-carboxylethyl)-l-norvaline Dehydrogenase, domain 2"/>
    <property type="match status" value="1"/>
</dbReference>
<dbReference type="GO" id="GO:0046168">
    <property type="term" value="P:glycerol-3-phosphate catabolic process"/>
    <property type="evidence" value="ECO:0007669"/>
    <property type="project" value="InterPro"/>
</dbReference>
<organism evidence="4 5">
    <name type="scientific">Cylindrotheca closterium</name>
    <dbReference type="NCBI Taxonomy" id="2856"/>
    <lineage>
        <taxon>Eukaryota</taxon>
        <taxon>Sar</taxon>
        <taxon>Stramenopiles</taxon>
        <taxon>Ochrophyta</taxon>
        <taxon>Bacillariophyta</taxon>
        <taxon>Bacillariophyceae</taxon>
        <taxon>Bacillariophycidae</taxon>
        <taxon>Bacillariales</taxon>
        <taxon>Bacillariaceae</taxon>
        <taxon>Cylindrotheca</taxon>
    </lineage>
</organism>
<evidence type="ECO:0000259" key="3">
    <source>
        <dbReference type="Pfam" id="PF02317"/>
    </source>
</evidence>
<dbReference type="Pfam" id="PF01210">
    <property type="entry name" value="NAD_Gly3P_dh_N"/>
    <property type="match status" value="1"/>
</dbReference>